<dbReference type="GO" id="GO:0050531">
    <property type="term" value="F:mannosyl-3-phosphoglycerate phosphatase activity"/>
    <property type="evidence" value="ECO:0007669"/>
    <property type="project" value="UniProtKB-EC"/>
</dbReference>
<dbReference type="GO" id="GO:0005737">
    <property type="term" value="C:cytoplasm"/>
    <property type="evidence" value="ECO:0007669"/>
    <property type="project" value="TreeGrafter"/>
</dbReference>
<name>A0A1J5R7T8_9ZZZZ</name>
<dbReference type="PANTHER" id="PTHR48100:SF1">
    <property type="entry name" value="HISTIDINE PHOSPHATASE FAMILY PROTEIN-RELATED"/>
    <property type="match status" value="1"/>
</dbReference>
<dbReference type="EC" id="3.1.3.-" evidence="1"/>
<dbReference type="Pfam" id="PF00300">
    <property type="entry name" value="His_Phos_1"/>
    <property type="match status" value="1"/>
</dbReference>
<dbReference type="CDD" id="cd07067">
    <property type="entry name" value="HP_PGM_like"/>
    <property type="match status" value="1"/>
</dbReference>
<sequence>MPQFLPHTSFFFLRHGVTDHNQLRLVMGQLDIPLNAEGRRQAENAARLLRGCGIRAIASSPLSRARETAEIVARLIEAEITVIEGLQERHWGSLTGRSHHELFRLPPAATPEGAESAAAFTARILAALGELPQPGPVLVVAHAGACRVLRRAMGLDDGEAPVPNATPLEFVAEAGGGWRERRVVSPSPPERTRTL</sequence>
<dbReference type="PANTHER" id="PTHR48100">
    <property type="entry name" value="BROAD-SPECIFICITY PHOSPHATASE YOR283W-RELATED"/>
    <property type="match status" value="1"/>
</dbReference>
<gene>
    <name evidence="1" type="primary">gpgP_1</name>
    <name evidence="1" type="ORF">GALL_300160</name>
</gene>
<reference evidence="1" key="1">
    <citation type="submission" date="2016-10" db="EMBL/GenBank/DDBJ databases">
        <title>Sequence of Gallionella enrichment culture.</title>
        <authorList>
            <person name="Poehlein A."/>
            <person name="Muehling M."/>
            <person name="Daniel R."/>
        </authorList>
    </citation>
    <scope>NUCLEOTIDE SEQUENCE</scope>
</reference>
<dbReference type="AlphaFoldDB" id="A0A1J5R7T8"/>
<dbReference type="SMART" id="SM00855">
    <property type="entry name" value="PGAM"/>
    <property type="match status" value="1"/>
</dbReference>
<organism evidence="1">
    <name type="scientific">mine drainage metagenome</name>
    <dbReference type="NCBI Taxonomy" id="410659"/>
    <lineage>
        <taxon>unclassified sequences</taxon>
        <taxon>metagenomes</taxon>
        <taxon>ecological metagenomes</taxon>
    </lineage>
</organism>
<comment type="caution">
    <text evidence="1">The sequence shown here is derived from an EMBL/GenBank/DDBJ whole genome shotgun (WGS) entry which is preliminary data.</text>
</comment>
<dbReference type="SUPFAM" id="SSF53254">
    <property type="entry name" value="Phosphoglycerate mutase-like"/>
    <property type="match status" value="1"/>
</dbReference>
<dbReference type="InterPro" id="IPR029033">
    <property type="entry name" value="His_PPase_superfam"/>
</dbReference>
<keyword evidence="1" id="KW-0378">Hydrolase</keyword>
<dbReference type="EC" id="3.1.3.70" evidence="1"/>
<proteinExistence type="predicted"/>
<protein>
    <submittedName>
        <fullName evidence="1">Glucosyl-3-phosphoglycerate phosphatase</fullName>
        <ecNumber evidence="1">3.1.3.-</ecNumber>
        <ecNumber evidence="1">3.1.3.70</ecNumber>
    </submittedName>
</protein>
<dbReference type="InterPro" id="IPR013078">
    <property type="entry name" value="His_Pase_superF_clade-1"/>
</dbReference>
<accession>A0A1J5R7T8</accession>
<evidence type="ECO:0000313" key="1">
    <source>
        <dbReference type="EMBL" id="OIQ88124.1"/>
    </source>
</evidence>
<dbReference type="Gene3D" id="3.40.50.1240">
    <property type="entry name" value="Phosphoglycerate mutase-like"/>
    <property type="match status" value="1"/>
</dbReference>
<dbReference type="EMBL" id="MLJW01000387">
    <property type="protein sequence ID" value="OIQ88124.1"/>
    <property type="molecule type" value="Genomic_DNA"/>
</dbReference>
<dbReference type="InterPro" id="IPR050275">
    <property type="entry name" value="PGM_Phosphatase"/>
</dbReference>